<accession>A0ABS3M4H0</accession>
<evidence type="ECO:0000313" key="3">
    <source>
        <dbReference type="Proteomes" id="UP000664265"/>
    </source>
</evidence>
<dbReference type="InterPro" id="IPR038740">
    <property type="entry name" value="BioF2-like_GNAT_dom"/>
</dbReference>
<dbReference type="EMBL" id="JAERMS010000008">
    <property type="protein sequence ID" value="MBO1363020.1"/>
    <property type="molecule type" value="Genomic_DNA"/>
</dbReference>
<proteinExistence type="predicted"/>
<protein>
    <submittedName>
        <fullName evidence="2">GNAT family N-acetyltransferase</fullName>
    </submittedName>
</protein>
<dbReference type="InterPro" id="IPR016181">
    <property type="entry name" value="Acyl_CoA_acyltransferase"/>
</dbReference>
<reference evidence="2 3" key="1">
    <citation type="submission" date="2021-01" db="EMBL/GenBank/DDBJ databases">
        <title>Prevotella A2931 sp. nov.</title>
        <authorList>
            <person name="Buhl M."/>
            <person name="Oberhettinger P."/>
        </authorList>
    </citation>
    <scope>NUCLEOTIDE SEQUENCE [LARGE SCALE GENOMIC DNA]</scope>
    <source>
        <strain evidence="2 3">A2931</strain>
    </source>
</reference>
<feature type="domain" description="BioF2-like acetyltransferase" evidence="1">
    <location>
        <begin position="159"/>
        <end position="281"/>
    </location>
</feature>
<dbReference type="SUPFAM" id="SSF55729">
    <property type="entry name" value="Acyl-CoA N-acyltransferases (Nat)"/>
    <property type="match status" value="1"/>
</dbReference>
<gene>
    <name evidence="2" type="ORF">JHU38_04380</name>
</gene>
<dbReference type="Pfam" id="PF13480">
    <property type="entry name" value="Acetyltransf_6"/>
    <property type="match status" value="1"/>
</dbReference>
<keyword evidence="3" id="KW-1185">Reference proteome</keyword>
<dbReference type="RefSeq" id="WP_107583047.1">
    <property type="nucleotide sequence ID" value="NZ_JAERMS010000008.1"/>
</dbReference>
<comment type="caution">
    <text evidence="2">The sequence shown here is derived from an EMBL/GenBank/DDBJ whole genome shotgun (WGS) entry which is preliminary data.</text>
</comment>
<organism evidence="2 3">
    <name type="scientific">Prevotella illustrans</name>
    <dbReference type="NCBI Taxonomy" id="2800387"/>
    <lineage>
        <taxon>Bacteria</taxon>
        <taxon>Pseudomonadati</taxon>
        <taxon>Bacteroidota</taxon>
        <taxon>Bacteroidia</taxon>
        <taxon>Bacteroidales</taxon>
        <taxon>Prevotellaceae</taxon>
        <taxon>Prevotella</taxon>
    </lineage>
</organism>
<dbReference type="Gene3D" id="3.40.630.30">
    <property type="match status" value="1"/>
</dbReference>
<sequence>MFEIRRYTARLRDEWNLFVTRSKNGTFLFDRDYMDYHQQRFADFSLLFYLKDSLYAILPANREGNILRSHAGLTYGGLVMDAQATAANTVRLFEELNAYLRTQGIEKVIYKCIPWVYHRMAAEEDLYAIFRTCRARLVARDIGSVITRGSEQRWQRVRRRAVDRADKQGVVVRQSDDFAGFWEILTENLNAKYGVQPVHNLDEISLLHSRFPDHIKLYTATVDGELLAGVVLYLTPQVAHAQYSSASAKGKQWGAIDKIYSQIIPETLAEYRYFDFGRSTENRGLYLNENLIFQKEGYGARGLCWDWYEWNV</sequence>
<dbReference type="Proteomes" id="UP000664265">
    <property type="component" value="Unassembled WGS sequence"/>
</dbReference>
<name>A0ABS3M4H0_9BACT</name>
<evidence type="ECO:0000259" key="1">
    <source>
        <dbReference type="Pfam" id="PF13480"/>
    </source>
</evidence>
<evidence type="ECO:0000313" key="2">
    <source>
        <dbReference type="EMBL" id="MBO1363020.1"/>
    </source>
</evidence>